<dbReference type="Proteomes" id="UP001501303">
    <property type="component" value="Unassembled WGS sequence"/>
</dbReference>
<comment type="caution">
    <text evidence="12">The sequence shown here is derived from an EMBL/GenBank/DDBJ whole genome shotgun (WGS) entry which is preliminary data.</text>
</comment>
<evidence type="ECO:0000313" key="12">
    <source>
        <dbReference type="EMBL" id="GAA1924877.1"/>
    </source>
</evidence>
<keyword evidence="5 9" id="KW-0732">Signal</keyword>
<feature type="compositionally biased region" description="Basic and acidic residues" evidence="8">
    <location>
        <begin position="508"/>
        <end position="527"/>
    </location>
</feature>
<dbReference type="CDD" id="cd03876">
    <property type="entry name" value="M28_SGAP_like"/>
    <property type="match status" value="1"/>
</dbReference>
<keyword evidence="3" id="KW-0645">Protease</keyword>
<keyword evidence="7" id="KW-0862">Zinc</keyword>
<feature type="domain" description="Peptidase M28" evidence="11">
    <location>
        <begin position="271"/>
        <end position="489"/>
    </location>
</feature>
<dbReference type="Pfam" id="PF04389">
    <property type="entry name" value="Peptidase_M28"/>
    <property type="match status" value="1"/>
</dbReference>
<dbReference type="InterPro" id="IPR007484">
    <property type="entry name" value="Peptidase_M28"/>
</dbReference>
<feature type="signal peptide" evidence="9">
    <location>
        <begin position="1"/>
        <end position="34"/>
    </location>
</feature>
<evidence type="ECO:0000256" key="2">
    <source>
        <dbReference type="ARBA" id="ARBA00022438"/>
    </source>
</evidence>
<dbReference type="EMBL" id="BAAAMJ010000038">
    <property type="protein sequence ID" value="GAA1924877.1"/>
    <property type="molecule type" value="Genomic_DNA"/>
</dbReference>
<evidence type="ECO:0000256" key="6">
    <source>
        <dbReference type="ARBA" id="ARBA00022801"/>
    </source>
</evidence>
<dbReference type="InterPro" id="IPR003137">
    <property type="entry name" value="PA_domain"/>
</dbReference>
<dbReference type="SUPFAM" id="SSF53187">
    <property type="entry name" value="Zn-dependent exopeptidases"/>
    <property type="match status" value="1"/>
</dbReference>
<feature type="region of interest" description="Disordered" evidence="8">
    <location>
        <begin position="499"/>
        <end position="527"/>
    </location>
</feature>
<evidence type="ECO:0000256" key="9">
    <source>
        <dbReference type="SAM" id="SignalP"/>
    </source>
</evidence>
<evidence type="ECO:0000256" key="5">
    <source>
        <dbReference type="ARBA" id="ARBA00022729"/>
    </source>
</evidence>
<feature type="chain" id="PRO_5047080743" evidence="9">
    <location>
        <begin position="35"/>
        <end position="527"/>
    </location>
</feature>
<dbReference type="Gene3D" id="3.40.630.10">
    <property type="entry name" value="Zn peptidases"/>
    <property type="match status" value="1"/>
</dbReference>
<accession>A0ABN2PPM4</accession>
<sequence length="527" mass="55348">MHPPLRTSRRAIAVAATAALALPLLVTAPAVAQAATPAAQAATQHKDAKKGEKLARTLVKRTSAQGAMRHLYAFQRIADANDGNRAAGTRGHEWSARYAGGLLQAAGYDVTYQYFDFLYREAVAENMRQLTPEERDIGIHLMSYTASTPEGGIEAALAHVPVDETNGTGCAPEDFVADDMAGKIALVMRGGCTFAQKQQNAAAAGAVGAVIYNNVPGELNGTLGEAGAGLVPTGGISQEDGQALAATLEGGQEVTVNLEIIEFSETRRTPNVLAETRGGDAGNVVMLGGHLDSVLEGPGINDNGSGSAGVLEAALQLARADKKGSHTNKVRFALWSAEELGLLGAHHYVDNLTEEERDSIALYLNFDMIASPNYGLFVYDGDGSEGLSEPGPEGSAQIEHDINTFMRSQGHEPRPTAFNGRSDYGPFIAVDIPAGGTFTGAEGVKTEQQAALWGGTAGVAFDACYHDACDDINNLSRKALDINVKVIANALGRYAWDTSGLTRPVPAEPKHGDTADSGGLHDHHDTH</sequence>
<dbReference type="PANTHER" id="PTHR12147">
    <property type="entry name" value="METALLOPEPTIDASE M28 FAMILY MEMBER"/>
    <property type="match status" value="1"/>
</dbReference>
<evidence type="ECO:0000256" key="4">
    <source>
        <dbReference type="ARBA" id="ARBA00022723"/>
    </source>
</evidence>
<dbReference type="RefSeq" id="WP_344263700.1">
    <property type="nucleotide sequence ID" value="NZ_BAAAMJ010000038.1"/>
</dbReference>
<evidence type="ECO:0000256" key="1">
    <source>
        <dbReference type="ARBA" id="ARBA00005957"/>
    </source>
</evidence>
<evidence type="ECO:0000313" key="13">
    <source>
        <dbReference type="Proteomes" id="UP001501303"/>
    </source>
</evidence>
<dbReference type="PANTHER" id="PTHR12147:SF26">
    <property type="entry name" value="PEPTIDASE M28 DOMAIN-CONTAINING PROTEIN"/>
    <property type="match status" value="1"/>
</dbReference>
<evidence type="ECO:0000256" key="7">
    <source>
        <dbReference type="ARBA" id="ARBA00022833"/>
    </source>
</evidence>
<gene>
    <name evidence="12" type="ORF">GCM10009716_36480</name>
</gene>
<keyword evidence="2" id="KW-0031">Aminopeptidase</keyword>
<keyword evidence="6" id="KW-0378">Hydrolase</keyword>
<keyword evidence="13" id="KW-1185">Reference proteome</keyword>
<dbReference type="Pfam" id="PF02225">
    <property type="entry name" value="PA"/>
    <property type="match status" value="1"/>
</dbReference>
<name>A0ABN2PPM4_9ACTN</name>
<dbReference type="InterPro" id="IPR041756">
    <property type="entry name" value="M28_SGAP-like"/>
</dbReference>
<reference evidence="12 13" key="1">
    <citation type="journal article" date="2019" name="Int. J. Syst. Evol. Microbiol.">
        <title>The Global Catalogue of Microorganisms (GCM) 10K type strain sequencing project: providing services to taxonomists for standard genome sequencing and annotation.</title>
        <authorList>
            <consortium name="The Broad Institute Genomics Platform"/>
            <consortium name="The Broad Institute Genome Sequencing Center for Infectious Disease"/>
            <person name="Wu L."/>
            <person name="Ma J."/>
        </authorList>
    </citation>
    <scope>NUCLEOTIDE SEQUENCE [LARGE SCALE GENOMIC DNA]</scope>
    <source>
        <strain evidence="12 13">JCM 13581</strain>
    </source>
</reference>
<dbReference type="SUPFAM" id="SSF52025">
    <property type="entry name" value="PA domain"/>
    <property type="match status" value="1"/>
</dbReference>
<dbReference type="InterPro" id="IPR045175">
    <property type="entry name" value="M28_fam"/>
</dbReference>
<proteinExistence type="inferred from homology"/>
<dbReference type="InterPro" id="IPR046450">
    <property type="entry name" value="PA_dom_sf"/>
</dbReference>
<evidence type="ECO:0000259" key="10">
    <source>
        <dbReference type="Pfam" id="PF02225"/>
    </source>
</evidence>
<protein>
    <submittedName>
        <fullName evidence="12">M28 family metallopeptidase</fullName>
    </submittedName>
</protein>
<dbReference type="Gene3D" id="3.50.30.30">
    <property type="match status" value="1"/>
</dbReference>
<feature type="domain" description="PA" evidence="10">
    <location>
        <begin position="162"/>
        <end position="244"/>
    </location>
</feature>
<keyword evidence="4" id="KW-0479">Metal-binding</keyword>
<evidence type="ECO:0000256" key="3">
    <source>
        <dbReference type="ARBA" id="ARBA00022670"/>
    </source>
</evidence>
<evidence type="ECO:0000259" key="11">
    <source>
        <dbReference type="Pfam" id="PF04389"/>
    </source>
</evidence>
<evidence type="ECO:0000256" key="8">
    <source>
        <dbReference type="SAM" id="MobiDB-lite"/>
    </source>
</evidence>
<comment type="similarity">
    <text evidence="1">Belongs to the peptidase M28 family. M28A subfamily.</text>
</comment>
<organism evidence="12 13">
    <name type="scientific">Streptomyces sodiiphilus</name>
    <dbReference type="NCBI Taxonomy" id="226217"/>
    <lineage>
        <taxon>Bacteria</taxon>
        <taxon>Bacillati</taxon>
        <taxon>Actinomycetota</taxon>
        <taxon>Actinomycetes</taxon>
        <taxon>Kitasatosporales</taxon>
        <taxon>Streptomycetaceae</taxon>
        <taxon>Streptomyces</taxon>
    </lineage>
</organism>